<feature type="compositionally biased region" description="Basic and acidic residues" evidence="1">
    <location>
        <begin position="488"/>
        <end position="501"/>
    </location>
</feature>
<dbReference type="InterPro" id="IPR021728">
    <property type="entry name" value="DUF3300"/>
</dbReference>
<feature type="compositionally biased region" description="Basic and acidic residues" evidence="1">
    <location>
        <begin position="310"/>
        <end position="324"/>
    </location>
</feature>
<dbReference type="AlphaFoldDB" id="A0A3D8VBJ1"/>
<reference evidence="3 4" key="1">
    <citation type="submission" date="2018-08" db="EMBL/GenBank/DDBJ databases">
        <title>Lysobacter soli KCTC 22011, whole genome shotgun sequence.</title>
        <authorList>
            <person name="Zhang X."/>
            <person name="Feng G."/>
            <person name="Zhu H."/>
        </authorList>
    </citation>
    <scope>NUCLEOTIDE SEQUENCE [LARGE SCALE GENOMIC DNA]</scope>
    <source>
        <strain evidence="3 4">KCTC 22011</strain>
    </source>
</reference>
<feature type="compositionally biased region" description="Basic and acidic residues" evidence="1">
    <location>
        <begin position="349"/>
        <end position="363"/>
    </location>
</feature>
<name>A0A3D8VBJ1_9GAMM</name>
<evidence type="ECO:0000313" key="3">
    <source>
        <dbReference type="EMBL" id="RDY66786.1"/>
    </source>
</evidence>
<feature type="region of interest" description="Disordered" evidence="1">
    <location>
        <begin position="310"/>
        <end position="559"/>
    </location>
</feature>
<feature type="chain" id="PRO_5017574778" evidence="2">
    <location>
        <begin position="27"/>
        <end position="559"/>
    </location>
</feature>
<organism evidence="3 4">
    <name type="scientific">Lysobacter soli</name>
    <dbReference type="NCBI Taxonomy" id="453783"/>
    <lineage>
        <taxon>Bacteria</taxon>
        <taxon>Pseudomonadati</taxon>
        <taxon>Pseudomonadota</taxon>
        <taxon>Gammaproteobacteria</taxon>
        <taxon>Lysobacterales</taxon>
        <taxon>Lysobacteraceae</taxon>
        <taxon>Lysobacter</taxon>
    </lineage>
</organism>
<feature type="compositionally biased region" description="Low complexity" evidence="1">
    <location>
        <begin position="514"/>
        <end position="541"/>
    </location>
</feature>
<feature type="signal peptide" evidence="2">
    <location>
        <begin position="1"/>
        <end position="26"/>
    </location>
</feature>
<feature type="compositionally biased region" description="Basic and acidic residues" evidence="1">
    <location>
        <begin position="373"/>
        <end position="385"/>
    </location>
</feature>
<dbReference type="EMBL" id="QTJR01000007">
    <property type="protein sequence ID" value="RDY66786.1"/>
    <property type="molecule type" value="Genomic_DNA"/>
</dbReference>
<dbReference type="PANTHER" id="PTHR40269">
    <property type="entry name" value="OUTER MEMBRANE PROTEIN-RELATED"/>
    <property type="match status" value="1"/>
</dbReference>
<dbReference type="Pfam" id="PF11737">
    <property type="entry name" value="DUF3300"/>
    <property type="match status" value="1"/>
</dbReference>
<evidence type="ECO:0000313" key="4">
    <source>
        <dbReference type="Proteomes" id="UP000256829"/>
    </source>
</evidence>
<feature type="compositionally biased region" description="Polar residues" evidence="1">
    <location>
        <begin position="476"/>
        <end position="487"/>
    </location>
</feature>
<protein>
    <submittedName>
        <fullName evidence="3">DUF3300 domain-containing protein</fullName>
    </submittedName>
</protein>
<dbReference type="PROSITE" id="PS51257">
    <property type="entry name" value="PROKAR_LIPOPROTEIN"/>
    <property type="match status" value="1"/>
</dbReference>
<gene>
    <name evidence="3" type="ORF">DX912_11760</name>
</gene>
<sequence>MRMLRPCVLSAVLVAALSATSCKREAAPAATTAPAPAAPAPAATTPAAMTAAPAQRVFAQEELDQMVAPIALYPDSLLTQVLMAATYPGNVADAVAWSKAHPDAKGDAAVKLVADQPWDPSVQSLVAFPPVMSTLSQDPGWVQRLGDAFLAQPGDVMDAVQRLRRAAQAAGNLQSSEQQKVTVVAAPSAPAPVVVEGQAPPPPPPTQIIQIEPANPEVVYVPSYNPTTVYGSWPYPSYPPAYYPPAPAWYPGSVLAAGLAFGTGVAVADALWGDWDWHGGDVDIDVNRYNNINVNRQIDASRSTWRHDANFRGDVPYRDARSREQFGQQRLPGADQRQQFRGNDAAHQANRDRARQEMERRGFEAPAASNRQAQERAREAGRDIQNRPGGLDSRPGQGGAGVQRDPSRERARETAQARTRDASQRDVSRDHAREVAQQRGDRAQAGTHRDAGPRTTHANAQQRDHARNEARGAQAQHMQRSQANQPRLQDHAQQRQTHEVSRNNAFEGARHPQQSRQQLERGQQSRQMQQRPQSQRSGGHQVQRQSRPSHGGGGARRRG</sequence>
<proteinExistence type="predicted"/>
<keyword evidence="2" id="KW-0732">Signal</keyword>
<accession>A0A3D8VBJ1</accession>
<evidence type="ECO:0000256" key="2">
    <source>
        <dbReference type="SAM" id="SignalP"/>
    </source>
</evidence>
<comment type="caution">
    <text evidence="3">The sequence shown here is derived from an EMBL/GenBank/DDBJ whole genome shotgun (WGS) entry which is preliminary data.</text>
</comment>
<dbReference type="Proteomes" id="UP000256829">
    <property type="component" value="Unassembled WGS sequence"/>
</dbReference>
<keyword evidence="4" id="KW-1185">Reference proteome</keyword>
<dbReference type="RefSeq" id="WP_115842707.1">
    <property type="nucleotide sequence ID" value="NZ_CP183976.1"/>
</dbReference>
<feature type="compositionally biased region" description="Gly residues" evidence="1">
    <location>
        <begin position="550"/>
        <end position="559"/>
    </location>
</feature>
<feature type="compositionally biased region" description="Basic and acidic residues" evidence="1">
    <location>
        <begin position="405"/>
        <end position="452"/>
    </location>
</feature>
<dbReference type="PANTHER" id="PTHR40269:SF1">
    <property type="entry name" value="OUTER MEMBRANE PROTEIN"/>
    <property type="match status" value="1"/>
</dbReference>
<evidence type="ECO:0000256" key="1">
    <source>
        <dbReference type="SAM" id="MobiDB-lite"/>
    </source>
</evidence>